<gene>
    <name evidence="1" type="ORF">DB44_BZ00020</name>
</gene>
<dbReference type="PATRIC" id="fig|362787.3.peg.732"/>
<dbReference type="EMBL" id="JSAN01000046">
    <property type="protein sequence ID" value="KIC72824.1"/>
    <property type="molecule type" value="Genomic_DNA"/>
</dbReference>
<evidence type="ECO:0000313" key="2">
    <source>
        <dbReference type="Proteomes" id="UP000031465"/>
    </source>
</evidence>
<protein>
    <submittedName>
        <fullName evidence="1">Uncharacterized protein</fullName>
    </submittedName>
</protein>
<accession>A0A0C1H5R3</accession>
<organism evidence="1 2">
    <name type="scientific">Candidatus Protochlamydia amoebophila</name>
    <dbReference type="NCBI Taxonomy" id="362787"/>
    <lineage>
        <taxon>Bacteria</taxon>
        <taxon>Pseudomonadati</taxon>
        <taxon>Chlamydiota</taxon>
        <taxon>Chlamydiia</taxon>
        <taxon>Parachlamydiales</taxon>
        <taxon>Parachlamydiaceae</taxon>
        <taxon>Candidatus Protochlamydia</taxon>
    </lineage>
</organism>
<comment type="caution">
    <text evidence="1">The sequence shown here is derived from an EMBL/GenBank/DDBJ whole genome shotgun (WGS) entry which is preliminary data.</text>
</comment>
<proteinExistence type="predicted"/>
<evidence type="ECO:0000313" key="1">
    <source>
        <dbReference type="EMBL" id="KIC72824.1"/>
    </source>
</evidence>
<dbReference type="AlphaFoldDB" id="A0A0C1H5R3"/>
<sequence length="174" mass="19760">MKFLKTILLITILAVVTALPLTALSMGRLGEPFEREGNTWQKVYYGDEKRSIQADLPGSPIAGFSNGLCYLYSQYQNVNYEVHLTPSEKFKATKKIDEFIALFKNIPNATIHPLVPDQQKVRYMVQVEQFNETKTTCLAVARIYATEDTLYYAIVEGNNFDLADSFFNSVKILN</sequence>
<dbReference type="Proteomes" id="UP000031465">
    <property type="component" value="Unassembled WGS sequence"/>
</dbReference>
<name>A0A0C1H5R3_9BACT</name>
<reference evidence="1 2" key="1">
    <citation type="journal article" date="2014" name="Mol. Biol. Evol.">
        <title>Massive expansion of Ubiquitination-related gene families within the Chlamydiae.</title>
        <authorList>
            <person name="Domman D."/>
            <person name="Collingro A."/>
            <person name="Lagkouvardos I."/>
            <person name="Gehre L."/>
            <person name="Weinmaier T."/>
            <person name="Rattei T."/>
            <person name="Subtil A."/>
            <person name="Horn M."/>
        </authorList>
    </citation>
    <scope>NUCLEOTIDE SEQUENCE [LARGE SCALE GENOMIC DNA]</scope>
    <source>
        <strain evidence="1 2">EI2</strain>
    </source>
</reference>
<dbReference type="RefSeq" id="WP_039357400.1">
    <property type="nucleotide sequence ID" value="NZ_JSAN01000046.1"/>
</dbReference>